<keyword evidence="3" id="KW-1185">Reference proteome</keyword>
<proteinExistence type="predicted"/>
<name>A0A8J3VS51_9ACTN</name>
<dbReference type="PANTHER" id="PTHR43610">
    <property type="entry name" value="BLL6696 PROTEIN"/>
    <property type="match status" value="1"/>
</dbReference>
<dbReference type="Gene3D" id="3.40.630.30">
    <property type="match status" value="1"/>
</dbReference>
<comment type="caution">
    <text evidence="2">The sequence shown here is derived from an EMBL/GenBank/DDBJ whole genome shotgun (WGS) entry which is preliminary data.</text>
</comment>
<sequence>MSVPSSPTVLTCPVLQGRLVRLEPLGHRHATDLAAACEEDRSSYAFTWVPTAAEVDAYIDAQLARADSGRLAPFAVVDKASGRAVGATAYWDPRPWPDGTGLCAIEIGFSWLAASAQGRGINAEAKLLLFDYAFTAFGVARVDLKTDARNRRSRAAIESVGGTFEGVLRRWSRSWTPGEDGQLRDSAMYSIVADEWPQRRARLTARLAERRPHA</sequence>
<evidence type="ECO:0000313" key="2">
    <source>
        <dbReference type="EMBL" id="GIH16900.1"/>
    </source>
</evidence>
<dbReference type="EMBL" id="BONZ01000048">
    <property type="protein sequence ID" value="GIH16900.1"/>
    <property type="molecule type" value="Genomic_DNA"/>
</dbReference>
<dbReference type="GO" id="GO:0016747">
    <property type="term" value="F:acyltransferase activity, transferring groups other than amino-acyl groups"/>
    <property type="evidence" value="ECO:0007669"/>
    <property type="project" value="InterPro"/>
</dbReference>
<dbReference type="InterPro" id="IPR016181">
    <property type="entry name" value="Acyl_CoA_acyltransferase"/>
</dbReference>
<accession>A0A8J3VS51</accession>
<dbReference type="PANTHER" id="PTHR43610:SF1">
    <property type="entry name" value="N-ACETYLTRANSFERASE DOMAIN-CONTAINING PROTEIN"/>
    <property type="match status" value="1"/>
</dbReference>
<dbReference type="Pfam" id="PF13302">
    <property type="entry name" value="Acetyltransf_3"/>
    <property type="match status" value="1"/>
</dbReference>
<dbReference type="RefSeq" id="WP_203920468.1">
    <property type="nucleotide sequence ID" value="NZ_BONZ01000048.1"/>
</dbReference>
<dbReference type="SUPFAM" id="SSF55729">
    <property type="entry name" value="Acyl-CoA N-acyltransferases (Nat)"/>
    <property type="match status" value="1"/>
</dbReference>
<dbReference type="PROSITE" id="PS51186">
    <property type="entry name" value="GNAT"/>
    <property type="match status" value="1"/>
</dbReference>
<reference evidence="2" key="1">
    <citation type="submission" date="2021-01" db="EMBL/GenBank/DDBJ databases">
        <title>Whole genome shotgun sequence of Rugosimonospora africana NBRC 104875.</title>
        <authorList>
            <person name="Komaki H."/>
            <person name="Tamura T."/>
        </authorList>
    </citation>
    <scope>NUCLEOTIDE SEQUENCE</scope>
    <source>
        <strain evidence="2">NBRC 104875</strain>
    </source>
</reference>
<gene>
    <name evidence="2" type="ORF">Raf01_50720</name>
</gene>
<evidence type="ECO:0000259" key="1">
    <source>
        <dbReference type="PROSITE" id="PS51186"/>
    </source>
</evidence>
<feature type="domain" description="N-acetyltransferase" evidence="1">
    <location>
        <begin position="20"/>
        <end position="185"/>
    </location>
</feature>
<organism evidence="2 3">
    <name type="scientific">Rugosimonospora africana</name>
    <dbReference type="NCBI Taxonomy" id="556532"/>
    <lineage>
        <taxon>Bacteria</taxon>
        <taxon>Bacillati</taxon>
        <taxon>Actinomycetota</taxon>
        <taxon>Actinomycetes</taxon>
        <taxon>Micromonosporales</taxon>
        <taxon>Micromonosporaceae</taxon>
        <taxon>Rugosimonospora</taxon>
    </lineage>
</organism>
<evidence type="ECO:0000313" key="3">
    <source>
        <dbReference type="Proteomes" id="UP000642748"/>
    </source>
</evidence>
<dbReference type="Proteomes" id="UP000642748">
    <property type="component" value="Unassembled WGS sequence"/>
</dbReference>
<dbReference type="AlphaFoldDB" id="A0A8J3VS51"/>
<protein>
    <submittedName>
        <fullName evidence="2">N-acetyltransferase</fullName>
    </submittedName>
</protein>
<dbReference type="InterPro" id="IPR000182">
    <property type="entry name" value="GNAT_dom"/>
</dbReference>